<dbReference type="InterPro" id="IPR011014">
    <property type="entry name" value="MscS_channel_TM-2"/>
</dbReference>
<dbReference type="SUPFAM" id="SSF82861">
    <property type="entry name" value="Mechanosensitive channel protein MscS (YggB), transmembrane region"/>
    <property type="match status" value="1"/>
</dbReference>
<dbReference type="InterPro" id="IPR011066">
    <property type="entry name" value="MscS_channel_C_sf"/>
</dbReference>
<dbReference type="Pfam" id="PF21082">
    <property type="entry name" value="MS_channel_3rd"/>
    <property type="match status" value="1"/>
</dbReference>
<evidence type="ECO:0008006" key="13">
    <source>
        <dbReference type="Google" id="ProtNLM"/>
    </source>
</evidence>
<feature type="transmembrane region" description="Helical" evidence="7">
    <location>
        <begin position="92"/>
        <end position="113"/>
    </location>
</feature>
<dbReference type="InterPro" id="IPR023408">
    <property type="entry name" value="MscS_beta-dom_sf"/>
</dbReference>
<evidence type="ECO:0000313" key="11">
    <source>
        <dbReference type="EMBL" id="EGK71155.1"/>
    </source>
</evidence>
<feature type="domain" description="Mechanosensitive ion channel MscS" evidence="8">
    <location>
        <begin position="253"/>
        <end position="316"/>
    </location>
</feature>
<gene>
    <name evidence="11" type="ORF">METUNv1_02542</name>
</gene>
<reference evidence="11 12" key="1">
    <citation type="journal article" date="2011" name="J. Bacteriol.">
        <title>Genome sequence of Methyloversatilis universalis FAM5T, a methylotrophic representative of the order Rhodocyclales.</title>
        <authorList>
            <person name="Kittichotirat W."/>
            <person name="Good N.M."/>
            <person name="Hall R."/>
            <person name="Bringel F."/>
            <person name="Lajus A."/>
            <person name="Medigue C."/>
            <person name="Smalley N.E."/>
            <person name="Beck D."/>
            <person name="Bumgarner R."/>
            <person name="Vuilleumier S."/>
            <person name="Kalyuzhnaya M.G."/>
        </authorList>
    </citation>
    <scope>NUCLEOTIDE SEQUENCE [LARGE SCALE GENOMIC DNA]</scope>
    <source>
        <strain evidence="12">ATCC BAA-1314 / JCM 13912 / FAM5</strain>
    </source>
</reference>
<comment type="caution">
    <text evidence="11">The sequence shown here is derived from an EMBL/GenBank/DDBJ whole genome shotgun (WGS) entry which is preliminary data.</text>
</comment>
<dbReference type="InterPro" id="IPR052702">
    <property type="entry name" value="MscS-like_channel"/>
</dbReference>
<evidence type="ECO:0000256" key="4">
    <source>
        <dbReference type="ARBA" id="ARBA00022692"/>
    </source>
</evidence>
<comment type="similarity">
    <text evidence="2">Belongs to the MscS (TC 1.A.23) family.</text>
</comment>
<keyword evidence="12" id="KW-1185">Reference proteome</keyword>
<feature type="transmembrane region" description="Helical" evidence="7">
    <location>
        <begin position="125"/>
        <end position="146"/>
    </location>
</feature>
<dbReference type="AlphaFoldDB" id="F5RE24"/>
<evidence type="ECO:0000259" key="8">
    <source>
        <dbReference type="Pfam" id="PF00924"/>
    </source>
</evidence>
<dbReference type="eggNOG" id="COG3264">
    <property type="taxonomic scope" value="Bacteria"/>
</dbReference>
<evidence type="ECO:0000256" key="3">
    <source>
        <dbReference type="ARBA" id="ARBA00022475"/>
    </source>
</evidence>
<feature type="transmembrane region" description="Helical" evidence="7">
    <location>
        <begin position="214"/>
        <end position="238"/>
    </location>
</feature>
<dbReference type="SUPFAM" id="SSF50182">
    <property type="entry name" value="Sm-like ribonucleoproteins"/>
    <property type="match status" value="1"/>
</dbReference>
<dbReference type="GO" id="GO:0005886">
    <property type="term" value="C:plasma membrane"/>
    <property type="evidence" value="ECO:0007669"/>
    <property type="project" value="UniProtKB-SubCell"/>
</dbReference>
<evidence type="ECO:0000259" key="9">
    <source>
        <dbReference type="Pfam" id="PF21082"/>
    </source>
</evidence>
<dbReference type="OrthoDB" id="9809206at2"/>
<dbReference type="Gene3D" id="3.30.70.100">
    <property type="match status" value="1"/>
</dbReference>
<dbReference type="InterPro" id="IPR049142">
    <property type="entry name" value="MS_channel_1st"/>
</dbReference>
<name>F5RE24_METUF</name>
<evidence type="ECO:0000256" key="5">
    <source>
        <dbReference type="ARBA" id="ARBA00022989"/>
    </source>
</evidence>
<evidence type="ECO:0000256" key="2">
    <source>
        <dbReference type="ARBA" id="ARBA00008017"/>
    </source>
</evidence>
<dbReference type="STRING" id="1000565.METUNv1_02542"/>
<keyword evidence="6 7" id="KW-0472">Membrane</keyword>
<accession>F5RE24</accession>
<dbReference type="Pfam" id="PF21088">
    <property type="entry name" value="MS_channel_1st"/>
    <property type="match status" value="1"/>
</dbReference>
<sequence length="433" mass="47423">MTEISFEALMRLLGQNSTRIELAVIAGCLLLAGLLSRLIKRRQRAKTDYDSLSAAARLGVDGLQRLLFPLTGVATLSAARALYGALHQPPVLMHLVIAMLVAMGVIRMTVYALRQVFSPAGWLSTFEFLIGLTIWTAWALHALDILPEVIDWLDHQQVALGKQKLSLWALMQGGAWVLVTLIVAIWLSGSVERKLMRAPLDSNLRIVLARLSKVALMFLALMITLPLVGIDLTALSVFGGALGVGLGFGLQKIMANYVSGFIILLDRSIRIGDLISVGSDRGQVQQITTRYTVLRSPSGVQSIVPNETLISSVVQNEGLSDREVRLAVTVQVGYADDVERALSILEECARVHERVLPEPAPRAFLHSFGDSGINLELGMWITDPENGTLGIRSAVQLEILRRFRAENIEIPFPQREIRVLNPADNVALCDAKT</sequence>
<keyword evidence="3" id="KW-1003">Cell membrane</keyword>
<evidence type="ECO:0000256" key="7">
    <source>
        <dbReference type="SAM" id="Phobius"/>
    </source>
</evidence>
<organism evidence="11 12">
    <name type="scientific">Methyloversatilis universalis (strain ATCC BAA-1314 / DSM 25237 / JCM 13912 / CCUG 52030 / FAM5)</name>
    <dbReference type="NCBI Taxonomy" id="1000565"/>
    <lineage>
        <taxon>Bacteria</taxon>
        <taxon>Pseudomonadati</taxon>
        <taxon>Pseudomonadota</taxon>
        <taxon>Betaproteobacteria</taxon>
        <taxon>Nitrosomonadales</taxon>
        <taxon>Sterolibacteriaceae</taxon>
        <taxon>Methyloversatilis</taxon>
    </lineage>
</organism>
<keyword evidence="5 7" id="KW-1133">Transmembrane helix</keyword>
<feature type="transmembrane region" description="Helical" evidence="7">
    <location>
        <begin position="66"/>
        <end position="86"/>
    </location>
</feature>
<protein>
    <recommendedName>
        <fullName evidence="13">MscS Mechanosensitive ion channel</fullName>
    </recommendedName>
</protein>
<feature type="domain" description="Mechanosensitive ion channel MscS C-terminal" evidence="9">
    <location>
        <begin position="328"/>
        <end position="410"/>
    </location>
</feature>
<keyword evidence="4 7" id="KW-0812">Transmembrane</keyword>
<dbReference type="EMBL" id="AFHG01000052">
    <property type="protein sequence ID" value="EGK71155.1"/>
    <property type="molecule type" value="Genomic_DNA"/>
</dbReference>
<dbReference type="PANTHER" id="PTHR30347">
    <property type="entry name" value="POTASSIUM CHANNEL RELATED"/>
    <property type="match status" value="1"/>
</dbReference>
<dbReference type="InterPro" id="IPR049278">
    <property type="entry name" value="MS_channel_C"/>
</dbReference>
<feature type="transmembrane region" description="Helical" evidence="7">
    <location>
        <begin position="20"/>
        <end position="39"/>
    </location>
</feature>
<dbReference type="Pfam" id="PF00924">
    <property type="entry name" value="MS_channel_2nd"/>
    <property type="match status" value="1"/>
</dbReference>
<comment type="subcellular location">
    <subcellularLocation>
        <location evidence="1">Cell membrane</location>
        <topology evidence="1">Multi-pass membrane protein</topology>
    </subcellularLocation>
</comment>
<evidence type="ECO:0000256" key="1">
    <source>
        <dbReference type="ARBA" id="ARBA00004651"/>
    </source>
</evidence>
<dbReference type="PANTHER" id="PTHR30347:SF1">
    <property type="entry name" value="MECHANOSENSITIVE CHANNEL MSCK"/>
    <property type="match status" value="1"/>
</dbReference>
<feature type="domain" description="Mechanosensitive ion channel transmembrane helices 2/3" evidence="10">
    <location>
        <begin position="211"/>
        <end position="251"/>
    </location>
</feature>
<evidence type="ECO:0000313" key="12">
    <source>
        <dbReference type="Proteomes" id="UP000005019"/>
    </source>
</evidence>
<dbReference type="Gene3D" id="1.10.287.1260">
    <property type="match status" value="1"/>
</dbReference>
<dbReference type="Gene3D" id="2.30.30.60">
    <property type="match status" value="1"/>
</dbReference>
<dbReference type="GO" id="GO:0008381">
    <property type="term" value="F:mechanosensitive monoatomic ion channel activity"/>
    <property type="evidence" value="ECO:0007669"/>
    <property type="project" value="UniProtKB-ARBA"/>
</dbReference>
<feature type="transmembrane region" description="Helical" evidence="7">
    <location>
        <begin position="244"/>
        <end position="265"/>
    </location>
</feature>
<dbReference type="Proteomes" id="UP000005019">
    <property type="component" value="Unassembled WGS sequence"/>
</dbReference>
<dbReference type="SUPFAM" id="SSF82689">
    <property type="entry name" value="Mechanosensitive channel protein MscS (YggB), C-terminal domain"/>
    <property type="match status" value="1"/>
</dbReference>
<evidence type="ECO:0000256" key="6">
    <source>
        <dbReference type="ARBA" id="ARBA00023136"/>
    </source>
</evidence>
<dbReference type="InterPro" id="IPR010920">
    <property type="entry name" value="LSM_dom_sf"/>
</dbReference>
<feature type="transmembrane region" description="Helical" evidence="7">
    <location>
        <begin position="166"/>
        <end position="187"/>
    </location>
</feature>
<proteinExistence type="inferred from homology"/>
<dbReference type="RefSeq" id="WP_008062216.1">
    <property type="nucleotide sequence ID" value="NZ_AFHG01000052.1"/>
</dbReference>
<dbReference type="InterPro" id="IPR006685">
    <property type="entry name" value="MscS_channel_2nd"/>
</dbReference>
<evidence type="ECO:0000259" key="10">
    <source>
        <dbReference type="Pfam" id="PF21088"/>
    </source>
</evidence>